<dbReference type="AlphaFoldDB" id="A0A4Y7J6M7"/>
<dbReference type="Gene3D" id="2.100.10.30">
    <property type="entry name" value="Jacalin-like lectin domain"/>
    <property type="match status" value="1"/>
</dbReference>
<proteinExistence type="predicted"/>
<keyword evidence="1" id="KW-0430">Lectin</keyword>
<keyword evidence="5" id="KW-1185">Reference proteome</keyword>
<organism evidence="4 5">
    <name type="scientific">Papaver somniferum</name>
    <name type="common">Opium poppy</name>
    <dbReference type="NCBI Taxonomy" id="3469"/>
    <lineage>
        <taxon>Eukaryota</taxon>
        <taxon>Viridiplantae</taxon>
        <taxon>Streptophyta</taxon>
        <taxon>Embryophyta</taxon>
        <taxon>Tracheophyta</taxon>
        <taxon>Spermatophyta</taxon>
        <taxon>Magnoliopsida</taxon>
        <taxon>Ranunculales</taxon>
        <taxon>Papaveraceae</taxon>
        <taxon>Papaveroideae</taxon>
        <taxon>Papaver</taxon>
    </lineage>
</organism>
<dbReference type="Proteomes" id="UP000316621">
    <property type="component" value="Chromosome 3"/>
</dbReference>
<evidence type="ECO:0000259" key="3">
    <source>
        <dbReference type="PROSITE" id="PS51752"/>
    </source>
</evidence>
<name>A0A4Y7J6M7_PAPSO</name>
<feature type="domain" description="Jacalin-type lectin" evidence="3">
    <location>
        <begin position="32"/>
        <end position="77"/>
    </location>
</feature>
<feature type="region of interest" description="Disordered" evidence="2">
    <location>
        <begin position="1"/>
        <end position="50"/>
    </location>
</feature>
<accession>A0A4Y7J6M7</accession>
<reference evidence="4 5" key="1">
    <citation type="journal article" date="2018" name="Science">
        <title>The opium poppy genome and morphinan production.</title>
        <authorList>
            <person name="Guo L."/>
            <person name="Winzer T."/>
            <person name="Yang X."/>
            <person name="Li Y."/>
            <person name="Ning Z."/>
            <person name="He Z."/>
            <person name="Teodor R."/>
            <person name="Lu Y."/>
            <person name="Bowser T.A."/>
            <person name="Graham I.A."/>
            <person name="Ye K."/>
        </authorList>
    </citation>
    <scope>NUCLEOTIDE SEQUENCE [LARGE SCALE GENOMIC DNA]</scope>
    <source>
        <strain evidence="5">cv. HN1</strain>
        <tissue evidence="4">Leaves</tissue>
    </source>
</reference>
<dbReference type="GO" id="GO:0030246">
    <property type="term" value="F:carbohydrate binding"/>
    <property type="evidence" value="ECO:0007669"/>
    <property type="project" value="UniProtKB-KW"/>
</dbReference>
<dbReference type="Gramene" id="RZC56116">
    <property type="protein sequence ID" value="RZC56116"/>
    <property type="gene ID" value="C5167_014971"/>
</dbReference>
<evidence type="ECO:0000256" key="2">
    <source>
        <dbReference type="SAM" id="MobiDB-lite"/>
    </source>
</evidence>
<sequence>MVISSFDSANEMGFDKKKNKIGNKSSSNDKLPICAGPWPSSSSATRQEGDLWDDGFHTTVKQLVVVHGAGIDSVKFE</sequence>
<evidence type="ECO:0000313" key="5">
    <source>
        <dbReference type="Proteomes" id="UP000316621"/>
    </source>
</evidence>
<evidence type="ECO:0000256" key="1">
    <source>
        <dbReference type="ARBA" id="ARBA00022734"/>
    </source>
</evidence>
<dbReference type="EMBL" id="CM010717">
    <property type="protein sequence ID" value="RZC56116.1"/>
    <property type="molecule type" value="Genomic_DNA"/>
</dbReference>
<dbReference type="InterPro" id="IPR036404">
    <property type="entry name" value="Jacalin-like_lectin_dom_sf"/>
</dbReference>
<gene>
    <name evidence="4" type="ORF">C5167_014971</name>
</gene>
<dbReference type="SUPFAM" id="SSF51101">
    <property type="entry name" value="Mannose-binding lectins"/>
    <property type="match status" value="1"/>
</dbReference>
<dbReference type="InterPro" id="IPR001229">
    <property type="entry name" value="Jacalin-like_lectin_dom"/>
</dbReference>
<evidence type="ECO:0000313" key="4">
    <source>
        <dbReference type="EMBL" id="RZC56116.1"/>
    </source>
</evidence>
<protein>
    <recommendedName>
        <fullName evidence="3">Jacalin-type lectin domain-containing protein</fullName>
    </recommendedName>
</protein>
<dbReference type="PROSITE" id="PS51752">
    <property type="entry name" value="JACALIN_LECTIN"/>
    <property type="match status" value="1"/>
</dbReference>